<keyword evidence="5" id="KW-0472">Membrane</keyword>
<organism evidence="7 8">
    <name type="scientific">Rhododendron griersonianum</name>
    <dbReference type="NCBI Taxonomy" id="479676"/>
    <lineage>
        <taxon>Eukaryota</taxon>
        <taxon>Viridiplantae</taxon>
        <taxon>Streptophyta</taxon>
        <taxon>Embryophyta</taxon>
        <taxon>Tracheophyta</taxon>
        <taxon>Spermatophyta</taxon>
        <taxon>Magnoliopsida</taxon>
        <taxon>eudicotyledons</taxon>
        <taxon>Gunneridae</taxon>
        <taxon>Pentapetalae</taxon>
        <taxon>asterids</taxon>
        <taxon>Ericales</taxon>
        <taxon>Ericaceae</taxon>
        <taxon>Ericoideae</taxon>
        <taxon>Rhodoreae</taxon>
        <taxon>Rhododendron</taxon>
    </lineage>
</organism>
<evidence type="ECO:0000256" key="4">
    <source>
        <dbReference type="ARBA" id="ARBA00022989"/>
    </source>
</evidence>
<dbReference type="AlphaFoldDB" id="A0AAV6JYX0"/>
<proteinExistence type="predicted"/>
<evidence type="ECO:0000256" key="1">
    <source>
        <dbReference type="ARBA" id="ARBA00004477"/>
    </source>
</evidence>
<sequence>MKRDPKRKLAKGKRTIEEQDGRVEGSTSKRHLRSEELKARLRKLEELAERKEYEELVKDITQSKGTDEPFSSYKDQLGFAISSALFDYGRELWCQISMLVCLATFLIVSNNESFDPYQEFEEQSIYLPYPFNIDADCQPANTRMNNSSRTKLRLSKKLRHLNPKPVHNLAFLYVQRRENGAHVH</sequence>
<gene>
    <name evidence="7" type="ORF">RHGRI_017730</name>
</gene>
<dbReference type="GO" id="GO:0070072">
    <property type="term" value="P:vacuolar proton-transporting V-type ATPase complex assembly"/>
    <property type="evidence" value="ECO:0007669"/>
    <property type="project" value="InterPro"/>
</dbReference>
<evidence type="ECO:0000256" key="5">
    <source>
        <dbReference type="ARBA" id="ARBA00023136"/>
    </source>
</evidence>
<evidence type="ECO:0000256" key="2">
    <source>
        <dbReference type="ARBA" id="ARBA00022692"/>
    </source>
</evidence>
<keyword evidence="2" id="KW-0812">Transmembrane</keyword>
<accession>A0AAV6JYX0</accession>
<keyword evidence="4" id="KW-1133">Transmembrane helix</keyword>
<evidence type="ECO:0000256" key="6">
    <source>
        <dbReference type="SAM" id="MobiDB-lite"/>
    </source>
</evidence>
<dbReference type="PANTHER" id="PTHR31394">
    <property type="entry name" value="TRANSMEMBRANE PROTEIN 199"/>
    <property type="match status" value="1"/>
</dbReference>
<comment type="caution">
    <text evidence="7">The sequence shown here is derived from an EMBL/GenBank/DDBJ whole genome shotgun (WGS) entry which is preliminary data.</text>
</comment>
<evidence type="ECO:0000313" key="8">
    <source>
        <dbReference type="Proteomes" id="UP000823749"/>
    </source>
</evidence>
<evidence type="ECO:0000256" key="3">
    <source>
        <dbReference type="ARBA" id="ARBA00022824"/>
    </source>
</evidence>
<dbReference type="InterPro" id="IPR021013">
    <property type="entry name" value="ATPase_Vma12"/>
</dbReference>
<comment type="subcellular location">
    <subcellularLocation>
        <location evidence="1">Endoplasmic reticulum membrane</location>
        <topology evidence="1">Multi-pass membrane protein</topology>
    </subcellularLocation>
</comment>
<dbReference type="EMBL" id="JACTNZ010000006">
    <property type="protein sequence ID" value="KAG5545355.1"/>
    <property type="molecule type" value="Genomic_DNA"/>
</dbReference>
<feature type="compositionally biased region" description="Basic and acidic residues" evidence="6">
    <location>
        <begin position="14"/>
        <end position="23"/>
    </location>
</feature>
<keyword evidence="8" id="KW-1185">Reference proteome</keyword>
<evidence type="ECO:0000313" key="7">
    <source>
        <dbReference type="EMBL" id="KAG5545355.1"/>
    </source>
</evidence>
<dbReference type="GO" id="GO:0005789">
    <property type="term" value="C:endoplasmic reticulum membrane"/>
    <property type="evidence" value="ECO:0007669"/>
    <property type="project" value="UniProtKB-SubCell"/>
</dbReference>
<name>A0AAV6JYX0_9ERIC</name>
<keyword evidence="3" id="KW-0256">Endoplasmic reticulum</keyword>
<reference evidence="7 8" key="1">
    <citation type="submission" date="2020-08" db="EMBL/GenBank/DDBJ databases">
        <title>Plant Genome Project.</title>
        <authorList>
            <person name="Zhang R.-G."/>
        </authorList>
    </citation>
    <scope>NUCLEOTIDE SEQUENCE [LARGE SCALE GENOMIC DNA]</scope>
    <source>
        <strain evidence="7">WSP0</strain>
        <tissue evidence="7">Leaf</tissue>
    </source>
</reference>
<protein>
    <submittedName>
        <fullName evidence="7">Uncharacterized protein</fullName>
    </submittedName>
</protein>
<dbReference type="PANTHER" id="PTHR31394:SF1">
    <property type="entry name" value="TRANSMEMBRANE PROTEIN 199"/>
    <property type="match status" value="1"/>
</dbReference>
<feature type="compositionally biased region" description="Basic residues" evidence="6">
    <location>
        <begin position="1"/>
        <end position="13"/>
    </location>
</feature>
<feature type="region of interest" description="Disordered" evidence="6">
    <location>
        <begin position="1"/>
        <end position="31"/>
    </location>
</feature>
<dbReference type="Proteomes" id="UP000823749">
    <property type="component" value="Chromosome 6"/>
</dbReference>